<evidence type="ECO:0000313" key="3">
    <source>
        <dbReference type="Proteomes" id="UP000002748"/>
    </source>
</evidence>
<dbReference type="HOGENOM" id="CLU_991069_0_0_1"/>
<gene>
    <name evidence="2" type="ORF">A1Q1_05579</name>
</gene>
<dbReference type="Proteomes" id="UP000002748">
    <property type="component" value="Unassembled WGS sequence"/>
</dbReference>
<proteinExistence type="predicted"/>
<dbReference type="RefSeq" id="XP_014176263.1">
    <property type="nucleotide sequence ID" value="XM_014320788.1"/>
</dbReference>
<accession>J6ENL3</accession>
<organism evidence="2 3">
    <name type="scientific">Trichosporon asahii var. asahii (strain ATCC 90039 / CBS 2479 / JCM 2466 / KCTC 7840 / NBRC 103889/ NCYC 2677 / UAMH 7654)</name>
    <name type="common">Yeast</name>
    <dbReference type="NCBI Taxonomy" id="1186058"/>
    <lineage>
        <taxon>Eukaryota</taxon>
        <taxon>Fungi</taxon>
        <taxon>Dikarya</taxon>
        <taxon>Basidiomycota</taxon>
        <taxon>Agaricomycotina</taxon>
        <taxon>Tremellomycetes</taxon>
        <taxon>Trichosporonales</taxon>
        <taxon>Trichosporonaceae</taxon>
        <taxon>Trichosporon</taxon>
    </lineage>
</organism>
<name>J6ENL3_TRIAS</name>
<dbReference type="GeneID" id="25989091"/>
<evidence type="ECO:0008006" key="4">
    <source>
        <dbReference type="Google" id="ProtNLM"/>
    </source>
</evidence>
<sequence length="281" mass="31425">MLATTLFSALAVLGSSMAAPAPDADAINVDNSSLVARGAVGSIPEKWPISGWVVIEEGKLVGTVKEEPVSDPLAECMVEKWGKKHKNDQGEYVNGYIKCRQTTKRAAWDIRRMGDPADCRTENKTETWSLKEGQTTEFKVDAKVEGAFKMFSVNMGASFSKTNSKEQGYTKTVSCNPTFKDIKCQIASQAVIEMETIEGWVRLPPGDVDKNDKQKKYSNWQGVNKDDPLLGIDDQGKREHYRHIDYDNYADGWNNWEGLGQRECVDIIDNKSYKATRLIDK</sequence>
<feature type="chain" id="PRO_5003787799" description="Secreted protein" evidence="1">
    <location>
        <begin position="19"/>
        <end position="281"/>
    </location>
</feature>
<feature type="signal peptide" evidence="1">
    <location>
        <begin position="1"/>
        <end position="18"/>
    </location>
</feature>
<evidence type="ECO:0000313" key="2">
    <source>
        <dbReference type="EMBL" id="EJT45959.1"/>
    </source>
</evidence>
<reference evidence="2 3" key="1">
    <citation type="journal article" date="2012" name="Eukaryot. Cell">
        <title>Draft genome sequence of CBS 2479, the standard type strain of Trichosporon asahii.</title>
        <authorList>
            <person name="Yang R.Y."/>
            <person name="Li H.T."/>
            <person name="Zhu H."/>
            <person name="Zhou G.P."/>
            <person name="Wang M."/>
            <person name="Wang L."/>
        </authorList>
    </citation>
    <scope>NUCLEOTIDE SEQUENCE [LARGE SCALE GENOMIC DNA]</scope>
    <source>
        <strain evidence="3">ATCC 90039 / CBS 2479 / JCM 2466 / KCTC 7840 / NCYC 2677 / UAMH 7654</strain>
    </source>
</reference>
<dbReference type="KEGG" id="tasa:A1Q1_05579"/>
<keyword evidence="1" id="KW-0732">Signal</keyword>
<comment type="caution">
    <text evidence="2">The sequence shown here is derived from an EMBL/GenBank/DDBJ whole genome shotgun (WGS) entry which is preliminary data.</text>
</comment>
<dbReference type="VEuPathDB" id="FungiDB:A1Q1_05579"/>
<protein>
    <recommendedName>
        <fullName evidence="4">Secreted protein</fullName>
    </recommendedName>
</protein>
<dbReference type="EMBL" id="ALBS01000316">
    <property type="protein sequence ID" value="EJT45959.1"/>
    <property type="molecule type" value="Genomic_DNA"/>
</dbReference>
<dbReference type="AlphaFoldDB" id="J6ENL3"/>
<evidence type="ECO:0000256" key="1">
    <source>
        <dbReference type="SAM" id="SignalP"/>
    </source>
</evidence>